<keyword evidence="3" id="KW-0963">Cytoplasm</keyword>
<dbReference type="Gene3D" id="1.25.40.420">
    <property type="match status" value="1"/>
</dbReference>
<dbReference type="GO" id="GO:0003779">
    <property type="term" value="F:actin binding"/>
    <property type="evidence" value="ECO:0007669"/>
    <property type="project" value="UniProtKB-KW"/>
</dbReference>
<evidence type="ECO:0000256" key="6">
    <source>
        <dbReference type="ARBA" id="ARBA00023212"/>
    </source>
</evidence>
<evidence type="ECO:0000256" key="2">
    <source>
        <dbReference type="ARBA" id="ARBA00022441"/>
    </source>
</evidence>
<dbReference type="SUPFAM" id="SSF54695">
    <property type="entry name" value="POZ domain"/>
    <property type="match status" value="1"/>
</dbReference>
<dbReference type="Gene3D" id="3.30.710.10">
    <property type="entry name" value="Potassium Channel Kv1.1, Chain A"/>
    <property type="match status" value="1"/>
</dbReference>
<dbReference type="Pfam" id="PF07707">
    <property type="entry name" value="BACK"/>
    <property type="match status" value="1"/>
</dbReference>
<dbReference type="PANTHER" id="PTHR24412:SF466">
    <property type="entry name" value="RING CANAL KELCH PROTEIN"/>
    <property type="match status" value="1"/>
</dbReference>
<organism evidence="8 9">
    <name type="scientific">Actinia tenebrosa</name>
    <name type="common">Australian red waratah sea anemone</name>
    <dbReference type="NCBI Taxonomy" id="6105"/>
    <lineage>
        <taxon>Eukaryota</taxon>
        <taxon>Metazoa</taxon>
        <taxon>Cnidaria</taxon>
        <taxon>Anthozoa</taxon>
        <taxon>Hexacorallia</taxon>
        <taxon>Actiniaria</taxon>
        <taxon>Actiniidae</taxon>
        <taxon>Actinia</taxon>
    </lineage>
</organism>
<evidence type="ECO:0000256" key="4">
    <source>
        <dbReference type="ARBA" id="ARBA00022737"/>
    </source>
</evidence>
<comment type="subcellular location">
    <subcellularLocation>
        <location evidence="1">Cytoplasm</location>
        <location evidence="1">Cytoskeleton</location>
    </subcellularLocation>
</comment>
<dbReference type="InterPro" id="IPR006652">
    <property type="entry name" value="Kelch_1"/>
</dbReference>
<dbReference type="FunFam" id="2.120.10.80:FF:000002">
    <property type="entry name" value="Kelch-like family member 2"/>
    <property type="match status" value="1"/>
</dbReference>
<dbReference type="SMART" id="SM00875">
    <property type="entry name" value="BACK"/>
    <property type="match status" value="1"/>
</dbReference>
<keyword evidence="4" id="KW-0677">Repeat</keyword>
<dbReference type="InterPro" id="IPR015915">
    <property type="entry name" value="Kelch-typ_b-propeller"/>
</dbReference>
<sequence length="580" mass="63998">MDFTQQLAEEDKVPVPPYKDLDHCNKGFQVMNALRHQNQLCDVILKAGNVEIPAHRVVLASSSPYFYAMFTGELSESKQNVVTLKEIDSTALELLVDFVYIAEIEVTEENVQVLLPAANLLQLTEVRDACCEFLKAQLHPSNCLGIRAFADMHSCSDLMGSGHCYAEQHFSEVVNGEEFVGLPYMQVAELISSDQLCVPSEEKVFESVVRWVMHDPEHRQDCLAQLMEHVRLPLLSREYLVSRVETEALIKNNVACKDFLIEALKYHLLTSEQRSMLQTPRTRPRTPIGLPKVMFVVGGQAPKAIRSVECYDFKAEKWYPVAEMNSRRCRAGVAVLDSLIYAVGGFNGSLRVRTVDCYDPIKDQWRPAASMEARRSTLGAAVLNGLLYAVGGFDGTTGLSTCEVYDPKLNEWRPIANMSSRRSSVGVGVLNGVLYAVGGYDGASRHCLSSVECYNPNTNEWSLVSDMSTRRSGAGVGVAEGVMFAIGGHDGPHVRKSVESYNPDTNTWRPVSEMSMCRRNAGVASVNGLLFVVGGDDGSTNLASVEVYNPRTDQWGLLPSCMSIGRSYAGVSVIDRPNPK</sequence>
<evidence type="ECO:0000256" key="3">
    <source>
        <dbReference type="ARBA" id="ARBA00022490"/>
    </source>
</evidence>
<dbReference type="AlphaFoldDB" id="A0A6P8ISA1"/>
<dbReference type="FunFam" id="1.25.40.420:FF:000001">
    <property type="entry name" value="Kelch-like family member 12"/>
    <property type="match status" value="1"/>
</dbReference>
<accession>A0A6P8ISA1</accession>
<dbReference type="InterPro" id="IPR011705">
    <property type="entry name" value="BACK"/>
</dbReference>
<reference evidence="9" key="1">
    <citation type="submission" date="2025-08" db="UniProtKB">
        <authorList>
            <consortium name="RefSeq"/>
        </authorList>
    </citation>
    <scope>IDENTIFICATION</scope>
    <source>
        <tissue evidence="9">Tentacle</tissue>
    </source>
</reference>
<feature type="domain" description="BTB" evidence="7">
    <location>
        <begin position="41"/>
        <end position="108"/>
    </location>
</feature>
<dbReference type="FunCoup" id="A0A6P8ISA1">
    <property type="interactions" value="613"/>
</dbReference>
<dbReference type="KEGG" id="aten:116304454"/>
<protein>
    <submittedName>
        <fullName evidence="9">Kelch-like protein 2</fullName>
    </submittedName>
</protein>
<dbReference type="PANTHER" id="PTHR24412">
    <property type="entry name" value="KELCH PROTEIN"/>
    <property type="match status" value="1"/>
</dbReference>
<dbReference type="Pfam" id="PF01344">
    <property type="entry name" value="Kelch_1"/>
    <property type="match status" value="6"/>
</dbReference>
<keyword evidence="2" id="KW-0880">Kelch repeat</keyword>
<dbReference type="InterPro" id="IPR011333">
    <property type="entry name" value="SKP1/BTB/POZ_sf"/>
</dbReference>
<dbReference type="PIRSF" id="PIRSF037037">
    <property type="entry name" value="Kelch-like_protein_gigaxonin"/>
    <property type="match status" value="1"/>
</dbReference>
<keyword evidence="6" id="KW-0206">Cytoskeleton</keyword>
<gene>
    <name evidence="9" type="primary">LOC116304454</name>
</gene>
<evidence type="ECO:0000313" key="9">
    <source>
        <dbReference type="RefSeq" id="XP_031570051.1"/>
    </source>
</evidence>
<dbReference type="FunFam" id="3.30.710.10:FF:000001">
    <property type="entry name" value="Kelch-like family member 20"/>
    <property type="match status" value="1"/>
</dbReference>
<dbReference type="GeneID" id="116304454"/>
<dbReference type="Proteomes" id="UP000515163">
    <property type="component" value="Unplaced"/>
</dbReference>
<keyword evidence="8" id="KW-1185">Reference proteome</keyword>
<dbReference type="OrthoDB" id="45365at2759"/>
<name>A0A6P8ISA1_ACTTE</name>
<dbReference type="InterPro" id="IPR000210">
    <property type="entry name" value="BTB/POZ_dom"/>
</dbReference>
<dbReference type="GO" id="GO:0005856">
    <property type="term" value="C:cytoskeleton"/>
    <property type="evidence" value="ECO:0007669"/>
    <property type="project" value="UniProtKB-SubCell"/>
</dbReference>
<dbReference type="RefSeq" id="XP_031570051.1">
    <property type="nucleotide sequence ID" value="XM_031714191.1"/>
</dbReference>
<proteinExistence type="predicted"/>
<evidence type="ECO:0000256" key="1">
    <source>
        <dbReference type="ARBA" id="ARBA00004245"/>
    </source>
</evidence>
<dbReference type="SMART" id="SM00612">
    <property type="entry name" value="Kelch"/>
    <property type="match status" value="6"/>
</dbReference>
<keyword evidence="5" id="KW-0009">Actin-binding</keyword>
<dbReference type="SMART" id="SM00225">
    <property type="entry name" value="BTB"/>
    <property type="match status" value="1"/>
</dbReference>
<dbReference type="SUPFAM" id="SSF117281">
    <property type="entry name" value="Kelch motif"/>
    <property type="match status" value="1"/>
</dbReference>
<dbReference type="InParanoid" id="A0A6P8ISA1"/>
<evidence type="ECO:0000259" key="7">
    <source>
        <dbReference type="PROSITE" id="PS50097"/>
    </source>
</evidence>
<dbReference type="InterPro" id="IPR017096">
    <property type="entry name" value="BTB-kelch_protein"/>
</dbReference>
<evidence type="ECO:0000313" key="8">
    <source>
        <dbReference type="Proteomes" id="UP000515163"/>
    </source>
</evidence>
<dbReference type="Pfam" id="PF00651">
    <property type="entry name" value="BTB"/>
    <property type="match status" value="1"/>
</dbReference>
<dbReference type="Gene3D" id="2.120.10.80">
    <property type="entry name" value="Kelch-type beta propeller"/>
    <property type="match status" value="1"/>
</dbReference>
<evidence type="ECO:0000256" key="5">
    <source>
        <dbReference type="ARBA" id="ARBA00023203"/>
    </source>
</evidence>
<dbReference type="PROSITE" id="PS50097">
    <property type="entry name" value="BTB"/>
    <property type="match status" value="1"/>
</dbReference>